<evidence type="ECO:0000313" key="1">
    <source>
        <dbReference type="EMBL" id="KAA8575371.1"/>
    </source>
</evidence>
<proteinExistence type="predicted"/>
<reference evidence="1 2" key="1">
    <citation type="submission" date="2019-06" db="EMBL/GenBank/DDBJ databases">
        <title>Genome Sequence of the Brown Rot Fungal Pathogen Monilinia fructicola.</title>
        <authorList>
            <person name="De Miccolis Angelini R.M."/>
            <person name="Landi L."/>
            <person name="Abate D."/>
            <person name="Pollastro S."/>
            <person name="Romanazzi G."/>
            <person name="Faretra F."/>
        </authorList>
    </citation>
    <scope>NUCLEOTIDE SEQUENCE [LARGE SCALE GENOMIC DNA]</scope>
    <source>
        <strain evidence="1 2">Mfrc123</strain>
    </source>
</reference>
<dbReference type="AlphaFoldDB" id="A0A5M9K1H0"/>
<name>A0A5M9K1H0_MONFR</name>
<evidence type="ECO:0000313" key="2">
    <source>
        <dbReference type="Proteomes" id="UP000322873"/>
    </source>
</evidence>
<comment type="caution">
    <text evidence="1">The sequence shown here is derived from an EMBL/GenBank/DDBJ whole genome shotgun (WGS) entry which is preliminary data.</text>
</comment>
<sequence>MIVTACCLDTAYLGSDSFSSWIWFLTLSTTNEINIVDPYIFQSIPKVLCCSKNNSATIHTSTSHLTLSHLIPRPLFTRATAVRYCTRSYKLLSLLLLLT</sequence>
<accession>A0A5M9K1H0</accession>
<organism evidence="1 2">
    <name type="scientific">Monilinia fructicola</name>
    <name type="common">Brown rot fungus</name>
    <name type="synonym">Ciboria fructicola</name>
    <dbReference type="NCBI Taxonomy" id="38448"/>
    <lineage>
        <taxon>Eukaryota</taxon>
        <taxon>Fungi</taxon>
        <taxon>Dikarya</taxon>
        <taxon>Ascomycota</taxon>
        <taxon>Pezizomycotina</taxon>
        <taxon>Leotiomycetes</taxon>
        <taxon>Helotiales</taxon>
        <taxon>Sclerotiniaceae</taxon>
        <taxon>Monilinia</taxon>
    </lineage>
</organism>
<dbReference type="Proteomes" id="UP000322873">
    <property type="component" value="Unassembled WGS sequence"/>
</dbReference>
<dbReference type="EMBL" id="VICG01000002">
    <property type="protein sequence ID" value="KAA8575371.1"/>
    <property type="molecule type" value="Genomic_DNA"/>
</dbReference>
<protein>
    <submittedName>
        <fullName evidence="1">Uncharacterized protein</fullName>
    </submittedName>
</protein>
<gene>
    <name evidence="1" type="ORF">EYC84_004542</name>
</gene>
<keyword evidence="2" id="KW-1185">Reference proteome</keyword>